<evidence type="ECO:0000256" key="1">
    <source>
        <dbReference type="ARBA" id="ARBA00022450"/>
    </source>
</evidence>
<evidence type="ECO:0000313" key="5">
    <source>
        <dbReference type="Proteomes" id="UP001597063"/>
    </source>
</evidence>
<dbReference type="EMBL" id="JBHTGP010000010">
    <property type="protein sequence ID" value="MFD0686468.1"/>
    <property type="molecule type" value="Genomic_DNA"/>
</dbReference>
<gene>
    <name evidence="4" type="ORF">ACFQZM_18345</name>
</gene>
<keyword evidence="1" id="KW-0596">Phosphopantetheine</keyword>
<evidence type="ECO:0000256" key="2">
    <source>
        <dbReference type="ARBA" id="ARBA00022553"/>
    </source>
</evidence>
<dbReference type="Proteomes" id="UP001597063">
    <property type="component" value="Unassembled WGS sequence"/>
</dbReference>
<sequence>MRQIWEEVLRVPVGDGDSFFALGGDSLTAVRIVNRVRERLGAALTVLDVFDAPTVPELTIVAHRTLITVD</sequence>
<name>A0ABW2XM89_9ACTN</name>
<dbReference type="InterPro" id="IPR009081">
    <property type="entry name" value="PP-bd_ACP"/>
</dbReference>
<feature type="domain" description="Carrier" evidence="3">
    <location>
        <begin position="1"/>
        <end position="66"/>
    </location>
</feature>
<dbReference type="InterPro" id="IPR006162">
    <property type="entry name" value="Ppantetheine_attach_site"/>
</dbReference>
<organism evidence="4 5">
    <name type="scientific">Actinomadura fibrosa</name>
    <dbReference type="NCBI Taxonomy" id="111802"/>
    <lineage>
        <taxon>Bacteria</taxon>
        <taxon>Bacillati</taxon>
        <taxon>Actinomycetota</taxon>
        <taxon>Actinomycetes</taxon>
        <taxon>Streptosporangiales</taxon>
        <taxon>Thermomonosporaceae</taxon>
        <taxon>Actinomadura</taxon>
    </lineage>
</organism>
<proteinExistence type="predicted"/>
<evidence type="ECO:0000313" key="4">
    <source>
        <dbReference type="EMBL" id="MFD0686468.1"/>
    </source>
</evidence>
<keyword evidence="5" id="KW-1185">Reference proteome</keyword>
<dbReference type="PANTHER" id="PTHR45527:SF1">
    <property type="entry name" value="FATTY ACID SYNTHASE"/>
    <property type="match status" value="1"/>
</dbReference>
<dbReference type="Pfam" id="PF00550">
    <property type="entry name" value="PP-binding"/>
    <property type="match status" value="1"/>
</dbReference>
<dbReference type="PANTHER" id="PTHR45527">
    <property type="entry name" value="NONRIBOSOMAL PEPTIDE SYNTHETASE"/>
    <property type="match status" value="1"/>
</dbReference>
<dbReference type="InterPro" id="IPR020806">
    <property type="entry name" value="PKS_PP-bd"/>
</dbReference>
<dbReference type="SUPFAM" id="SSF47336">
    <property type="entry name" value="ACP-like"/>
    <property type="match status" value="1"/>
</dbReference>
<reference evidence="5" key="1">
    <citation type="journal article" date="2019" name="Int. J. Syst. Evol. Microbiol.">
        <title>The Global Catalogue of Microorganisms (GCM) 10K type strain sequencing project: providing services to taxonomists for standard genome sequencing and annotation.</title>
        <authorList>
            <consortium name="The Broad Institute Genomics Platform"/>
            <consortium name="The Broad Institute Genome Sequencing Center for Infectious Disease"/>
            <person name="Wu L."/>
            <person name="Ma J."/>
        </authorList>
    </citation>
    <scope>NUCLEOTIDE SEQUENCE [LARGE SCALE GENOMIC DNA]</scope>
    <source>
        <strain evidence="5">JCM 9371</strain>
    </source>
</reference>
<protein>
    <submittedName>
        <fullName evidence="4">Phosphopantetheine-binding protein</fullName>
    </submittedName>
</protein>
<evidence type="ECO:0000259" key="3">
    <source>
        <dbReference type="PROSITE" id="PS50075"/>
    </source>
</evidence>
<dbReference type="SMART" id="SM00823">
    <property type="entry name" value="PKS_PP"/>
    <property type="match status" value="1"/>
</dbReference>
<dbReference type="Gene3D" id="1.10.1200.10">
    <property type="entry name" value="ACP-like"/>
    <property type="match status" value="1"/>
</dbReference>
<dbReference type="PROSITE" id="PS00012">
    <property type="entry name" value="PHOSPHOPANTETHEINE"/>
    <property type="match status" value="1"/>
</dbReference>
<keyword evidence="2" id="KW-0597">Phosphoprotein</keyword>
<dbReference type="InterPro" id="IPR036736">
    <property type="entry name" value="ACP-like_sf"/>
</dbReference>
<comment type="caution">
    <text evidence="4">The sequence shown here is derived from an EMBL/GenBank/DDBJ whole genome shotgun (WGS) entry which is preliminary data.</text>
</comment>
<dbReference type="RefSeq" id="WP_131759914.1">
    <property type="nucleotide sequence ID" value="NZ_CAACUY010000095.1"/>
</dbReference>
<accession>A0ABW2XM89</accession>
<dbReference type="PROSITE" id="PS50075">
    <property type="entry name" value="CARRIER"/>
    <property type="match status" value="1"/>
</dbReference>